<dbReference type="Pfam" id="PF01551">
    <property type="entry name" value="Peptidase_M23"/>
    <property type="match status" value="1"/>
</dbReference>
<gene>
    <name evidence="3" type="ORF">BN13_480024</name>
</gene>
<dbReference type="InterPro" id="IPR016047">
    <property type="entry name" value="M23ase_b-sheet_dom"/>
</dbReference>
<protein>
    <recommendedName>
        <fullName evidence="2">M23ase beta-sheet core domain-containing protein</fullName>
    </recommendedName>
</protein>
<evidence type="ECO:0000313" key="3">
    <source>
        <dbReference type="EMBL" id="CCI53802.1"/>
    </source>
</evidence>
<keyword evidence="4" id="KW-1185">Reference proteome</keyword>
<dbReference type="CDD" id="cd12797">
    <property type="entry name" value="M23_peptidase"/>
    <property type="match status" value="1"/>
</dbReference>
<feature type="domain" description="M23ase beta-sheet core" evidence="2">
    <location>
        <begin position="75"/>
        <end position="162"/>
    </location>
</feature>
<proteinExistence type="predicted"/>
<keyword evidence="1" id="KW-0732">Signal</keyword>
<dbReference type="OrthoDB" id="5245088at2"/>
<comment type="caution">
    <text evidence="3">The sequence shown here is derived from an EMBL/GenBank/DDBJ whole genome shotgun (WGS) entry which is preliminary data.</text>
</comment>
<dbReference type="EMBL" id="CAJC01000159">
    <property type="protein sequence ID" value="CCI53802.1"/>
    <property type="molecule type" value="Genomic_DNA"/>
</dbReference>
<dbReference type="Gene3D" id="2.70.70.10">
    <property type="entry name" value="Glucose Permease (Domain IIA)"/>
    <property type="match status" value="1"/>
</dbReference>
<evidence type="ECO:0000259" key="2">
    <source>
        <dbReference type="Pfam" id="PF01551"/>
    </source>
</evidence>
<dbReference type="STRING" id="1193518.BN13_480024"/>
<reference evidence="3 4" key="1">
    <citation type="journal article" date="2013" name="ISME J.">
        <title>A metabolic model for members of the genus Tetrasphaera involved in enhanced biological phosphorus removal.</title>
        <authorList>
            <person name="Kristiansen R."/>
            <person name="Nguyen H.T.T."/>
            <person name="Saunders A.M."/>
            <person name="Nielsen J.L."/>
            <person name="Wimmer R."/>
            <person name="Le V.Q."/>
            <person name="McIlroy S.J."/>
            <person name="Petrovski S."/>
            <person name="Seviour R.J."/>
            <person name="Calteau A."/>
            <person name="Nielsen K.L."/>
            <person name="Nielsen P.H."/>
        </authorList>
    </citation>
    <scope>NUCLEOTIDE SEQUENCE [LARGE SCALE GENOMIC DNA]</scope>
    <source>
        <strain evidence="3 4">Ben 74</strain>
    </source>
</reference>
<evidence type="ECO:0000256" key="1">
    <source>
        <dbReference type="SAM" id="SignalP"/>
    </source>
</evidence>
<accession>A0A077MF64</accession>
<dbReference type="Proteomes" id="UP000035720">
    <property type="component" value="Unassembled WGS sequence"/>
</dbReference>
<name>A0A077MF64_9MICO</name>
<dbReference type="SUPFAM" id="SSF51261">
    <property type="entry name" value="Duplicated hybrid motif"/>
    <property type="match status" value="1"/>
</dbReference>
<evidence type="ECO:0000313" key="4">
    <source>
        <dbReference type="Proteomes" id="UP000035720"/>
    </source>
</evidence>
<organism evidence="3 4">
    <name type="scientific">Nostocoides jenkinsii Ben 74</name>
    <dbReference type="NCBI Taxonomy" id="1193518"/>
    <lineage>
        <taxon>Bacteria</taxon>
        <taxon>Bacillati</taxon>
        <taxon>Actinomycetota</taxon>
        <taxon>Actinomycetes</taxon>
        <taxon>Micrococcales</taxon>
        <taxon>Intrasporangiaceae</taxon>
        <taxon>Nostocoides</taxon>
    </lineage>
</organism>
<dbReference type="AlphaFoldDB" id="A0A077MF64"/>
<sequence length="190" mass="19657">MNASRALAGFVLAVTVTGVLPGAAVAHPLPAAVADARPAASDAARSRPVWSWPLQPEPRVVRPFDPPPKPWNPGHRGIDLSPGLAGVGASVLAVDDGVISHVGVIAGRGTVSVLHSGDIKSTYEPVSATVTYGQSVRRGQAIGTLDSPGSHCAPAACLHLGALRRQSSGTWDYFDPLFLLTSVEIVLLPR</sequence>
<feature type="chain" id="PRO_5001721094" description="M23ase beta-sheet core domain-containing protein" evidence="1">
    <location>
        <begin position="27"/>
        <end position="190"/>
    </location>
</feature>
<feature type="signal peptide" evidence="1">
    <location>
        <begin position="1"/>
        <end position="26"/>
    </location>
</feature>
<dbReference type="InterPro" id="IPR011055">
    <property type="entry name" value="Dup_hybrid_motif"/>
</dbReference>
<dbReference type="RefSeq" id="WP_084733656.1">
    <property type="nucleotide sequence ID" value="NZ_HF571038.1"/>
</dbReference>